<dbReference type="Proteomes" id="UP001232148">
    <property type="component" value="Unassembled WGS sequence"/>
</dbReference>
<dbReference type="AlphaFoldDB" id="A0AAD9HPU3"/>
<name>A0AAD9HPU3_9PEZI</name>
<dbReference type="EMBL" id="MU842833">
    <property type="protein sequence ID" value="KAK2032207.1"/>
    <property type="molecule type" value="Genomic_DNA"/>
</dbReference>
<proteinExistence type="predicted"/>
<keyword evidence="2" id="KW-1185">Reference proteome</keyword>
<evidence type="ECO:0000313" key="1">
    <source>
        <dbReference type="EMBL" id="KAK2032207.1"/>
    </source>
</evidence>
<reference evidence="1" key="1">
    <citation type="submission" date="2021-06" db="EMBL/GenBank/DDBJ databases">
        <title>Comparative genomics, transcriptomics and evolutionary studies reveal genomic signatures of adaptation to plant cell wall in hemibiotrophic fungi.</title>
        <authorList>
            <consortium name="DOE Joint Genome Institute"/>
            <person name="Baroncelli R."/>
            <person name="Diaz J.F."/>
            <person name="Benocci T."/>
            <person name="Peng M."/>
            <person name="Battaglia E."/>
            <person name="Haridas S."/>
            <person name="Andreopoulos W."/>
            <person name="Labutti K."/>
            <person name="Pangilinan J."/>
            <person name="Floch G.L."/>
            <person name="Makela M.R."/>
            <person name="Henrissat B."/>
            <person name="Grigoriev I.V."/>
            <person name="Crouch J.A."/>
            <person name="De Vries R.P."/>
            <person name="Sukno S.A."/>
            <person name="Thon M.R."/>
        </authorList>
    </citation>
    <scope>NUCLEOTIDE SEQUENCE</scope>
    <source>
        <strain evidence="1">MAFF235873</strain>
    </source>
</reference>
<comment type="caution">
    <text evidence="1">The sequence shown here is derived from an EMBL/GenBank/DDBJ whole genome shotgun (WGS) entry which is preliminary data.</text>
</comment>
<evidence type="ECO:0000313" key="2">
    <source>
        <dbReference type="Proteomes" id="UP001232148"/>
    </source>
</evidence>
<organism evidence="1 2">
    <name type="scientific">Colletotrichum zoysiae</name>
    <dbReference type="NCBI Taxonomy" id="1216348"/>
    <lineage>
        <taxon>Eukaryota</taxon>
        <taxon>Fungi</taxon>
        <taxon>Dikarya</taxon>
        <taxon>Ascomycota</taxon>
        <taxon>Pezizomycotina</taxon>
        <taxon>Sordariomycetes</taxon>
        <taxon>Hypocreomycetidae</taxon>
        <taxon>Glomerellales</taxon>
        <taxon>Glomerellaceae</taxon>
        <taxon>Colletotrichum</taxon>
        <taxon>Colletotrichum graminicola species complex</taxon>
    </lineage>
</organism>
<sequence length="119" mass="13028">MGGGGVVVGRSRTNEQMQWPRLLVAGWLAVLLTLASLHLPQRGDADANVDVMRAKLALWNSEKKSASIMDRSDTAAAALSDRRMTREMDLNGKMICDSVGKRCYLSPEAEVLLVTRVVE</sequence>
<protein>
    <submittedName>
        <fullName evidence="1">Uncharacterized protein</fullName>
    </submittedName>
</protein>
<accession>A0AAD9HPU3</accession>
<gene>
    <name evidence="1" type="ORF">LX32DRAFT_680630</name>
</gene>